<sequence>MNKSTKKKSHLFHQLEPELVLGLVEEELGLPLTNLFRPMTSYINKVYELERRRGGGLIIKFYRPGRWTDKALLDEHAFLHELVEREIPVVPPLKLKSGATLGTAKGLRYAIFVKRGGRSHDEYSDDQWLEIGRLLGRIHSVGEVRSARHRVVMAPDHSTARHLRTLLHGDILPDDLKQSLQEICTAILDEIRPLFVGSERIRIHGDCHFANLLQRPGEPLYLIDFDDMAMGPPVQDLWMLLPGRLADSLAEVDLFLQGYETFRRFDRRSLRLIEPLRAMRYIHYMAWCAHQVCDDGNTRAIDDFGSVEYWQREIKDLHDQLEEIRRVPSAGGNLL</sequence>
<keyword evidence="7 11" id="KW-0418">Kinase</keyword>
<dbReference type="SUPFAM" id="SSF56112">
    <property type="entry name" value="Protein kinase-like (PK-like)"/>
    <property type="match status" value="1"/>
</dbReference>
<dbReference type="GO" id="GO:0005524">
    <property type="term" value="F:ATP binding"/>
    <property type="evidence" value="ECO:0007669"/>
    <property type="project" value="UniProtKB-UniRule"/>
</dbReference>
<evidence type="ECO:0000256" key="9">
    <source>
        <dbReference type="ARBA" id="ARBA00022842"/>
    </source>
</evidence>
<evidence type="ECO:0000313" key="13">
    <source>
        <dbReference type="EMBL" id="MBB5349114.1"/>
    </source>
</evidence>
<evidence type="ECO:0000256" key="5">
    <source>
        <dbReference type="ARBA" id="ARBA00022723"/>
    </source>
</evidence>
<comment type="function">
    <text evidence="11">A protein kinase that phosphorylates Ser and Thr residues. Probably acts to suppress the effects of stress linked to accumulation of reactive oxygen species. Probably involved in the extracytoplasmic stress response.</text>
</comment>
<keyword evidence="1 11" id="KW-0963">Cytoplasm</keyword>
<dbReference type="Pfam" id="PF01636">
    <property type="entry name" value="APH"/>
    <property type="match status" value="1"/>
</dbReference>
<comment type="cofactor">
    <cofactor evidence="11">
        <name>Mg(2+)</name>
        <dbReference type="ChEBI" id="CHEBI:18420"/>
    </cofactor>
</comment>
<keyword evidence="10 11" id="KW-0346">Stress response</keyword>
<dbReference type="RefSeq" id="WP_183351925.1">
    <property type="nucleotide sequence ID" value="NZ_JACHEO010000019.1"/>
</dbReference>
<accession>A0A840V0A2</accession>
<comment type="subunit">
    <text evidence="11">Monomer.</text>
</comment>
<dbReference type="Gene3D" id="1.20.1270.170">
    <property type="match status" value="1"/>
</dbReference>
<feature type="active site" evidence="11">
    <location>
        <position position="224"/>
    </location>
</feature>
<reference evidence="13 14" key="1">
    <citation type="submission" date="2020-08" db="EMBL/GenBank/DDBJ databases">
        <title>Genomic Encyclopedia of Type Strains, Phase IV (KMG-IV): sequencing the most valuable type-strain genomes for metagenomic binning, comparative biology and taxonomic classification.</title>
        <authorList>
            <person name="Goeker M."/>
        </authorList>
    </citation>
    <scope>NUCLEOTIDE SEQUENCE [LARGE SCALE GENOMIC DNA]</scope>
    <source>
        <strain evidence="13 14">DSM 28570</strain>
    </source>
</reference>
<dbReference type="PANTHER" id="PTHR39573">
    <property type="entry name" value="STRESS RESPONSE KINASE A"/>
    <property type="match status" value="1"/>
</dbReference>
<name>A0A840V0A2_9BACT</name>
<dbReference type="AlphaFoldDB" id="A0A840V0A2"/>
<dbReference type="GO" id="GO:0005737">
    <property type="term" value="C:cytoplasm"/>
    <property type="evidence" value="ECO:0007669"/>
    <property type="project" value="UniProtKB-SubCell"/>
</dbReference>
<feature type="domain" description="Aminoglycoside phosphotransferase" evidence="12">
    <location>
        <begin position="42"/>
        <end position="272"/>
    </location>
</feature>
<gene>
    <name evidence="11" type="primary">srkA</name>
    <name evidence="13" type="ORF">HNQ81_002865</name>
</gene>
<evidence type="ECO:0000256" key="8">
    <source>
        <dbReference type="ARBA" id="ARBA00022840"/>
    </source>
</evidence>
<evidence type="ECO:0000256" key="10">
    <source>
        <dbReference type="ARBA" id="ARBA00023016"/>
    </source>
</evidence>
<keyword evidence="2 11" id="KW-0723">Serine/threonine-protein kinase</keyword>
<dbReference type="InterPro" id="IPR032882">
    <property type="entry name" value="SrkA/RdoA"/>
</dbReference>
<evidence type="ECO:0000313" key="14">
    <source>
        <dbReference type="Proteomes" id="UP000539642"/>
    </source>
</evidence>
<dbReference type="EMBL" id="JACHEO010000019">
    <property type="protein sequence ID" value="MBB5349114.1"/>
    <property type="molecule type" value="Genomic_DNA"/>
</dbReference>
<dbReference type="GO" id="GO:0000287">
    <property type="term" value="F:magnesium ion binding"/>
    <property type="evidence" value="ECO:0007669"/>
    <property type="project" value="UniProtKB-UniRule"/>
</dbReference>
<keyword evidence="14" id="KW-1185">Reference proteome</keyword>
<evidence type="ECO:0000259" key="12">
    <source>
        <dbReference type="Pfam" id="PF01636"/>
    </source>
</evidence>
<evidence type="ECO:0000256" key="3">
    <source>
        <dbReference type="ARBA" id="ARBA00022553"/>
    </source>
</evidence>
<organism evidence="13 14">
    <name type="scientific">Desulfoprunum benzoelyticum</name>
    <dbReference type="NCBI Taxonomy" id="1506996"/>
    <lineage>
        <taxon>Bacteria</taxon>
        <taxon>Pseudomonadati</taxon>
        <taxon>Thermodesulfobacteriota</taxon>
        <taxon>Desulfobulbia</taxon>
        <taxon>Desulfobulbales</taxon>
        <taxon>Desulfobulbaceae</taxon>
        <taxon>Desulfoprunum</taxon>
    </lineage>
</organism>
<feature type="binding site" evidence="11">
    <location>
        <position position="224"/>
    </location>
    <ligand>
        <name>Mg(2+)</name>
        <dbReference type="ChEBI" id="CHEBI:18420"/>
    </ligand>
</feature>
<keyword evidence="4 11" id="KW-0808">Transferase</keyword>
<feature type="binding site" evidence="11">
    <location>
        <position position="211"/>
    </location>
    <ligand>
        <name>Mg(2+)</name>
        <dbReference type="ChEBI" id="CHEBI:18420"/>
    </ligand>
</feature>
<comment type="caution">
    <text evidence="13">The sequence shown here is derived from an EMBL/GenBank/DDBJ whole genome shotgun (WGS) entry which is preliminary data.</text>
</comment>
<feature type="active site" description="Proton acceptor" evidence="11">
    <location>
        <position position="206"/>
    </location>
</feature>
<dbReference type="InterPro" id="IPR011009">
    <property type="entry name" value="Kinase-like_dom_sf"/>
</dbReference>
<dbReference type="HAMAP" id="MF_01497">
    <property type="entry name" value="SrkA_kinase"/>
    <property type="match status" value="1"/>
</dbReference>
<keyword evidence="9 11" id="KW-0460">Magnesium</keyword>
<keyword evidence="8 11" id="KW-0067">ATP-binding</keyword>
<comment type="similarity">
    <text evidence="11">Belongs to the SrkA/RdoA protein kinase family.</text>
</comment>
<comment type="catalytic activity">
    <reaction evidence="11">
        <text>L-seryl-[protein] + ATP = O-phospho-L-seryl-[protein] + ADP + H(+)</text>
        <dbReference type="Rhea" id="RHEA:17989"/>
        <dbReference type="Rhea" id="RHEA-COMP:9863"/>
        <dbReference type="Rhea" id="RHEA-COMP:11604"/>
        <dbReference type="ChEBI" id="CHEBI:15378"/>
        <dbReference type="ChEBI" id="CHEBI:29999"/>
        <dbReference type="ChEBI" id="CHEBI:30616"/>
        <dbReference type="ChEBI" id="CHEBI:83421"/>
        <dbReference type="ChEBI" id="CHEBI:456216"/>
        <dbReference type="EC" id="2.7.11.1"/>
    </reaction>
</comment>
<protein>
    <recommendedName>
        <fullName evidence="11">Stress response kinase A</fullName>
        <ecNumber evidence="11">2.7.11.1</ecNumber>
    </recommendedName>
    <alternativeName>
        <fullName evidence="11">Serine/threonine-protein kinase SrkA</fullName>
    </alternativeName>
</protein>
<evidence type="ECO:0000256" key="2">
    <source>
        <dbReference type="ARBA" id="ARBA00022527"/>
    </source>
</evidence>
<keyword evidence="6 11" id="KW-0547">Nucleotide-binding</keyword>
<dbReference type="EC" id="2.7.11.1" evidence="11"/>
<evidence type="ECO:0000256" key="1">
    <source>
        <dbReference type="ARBA" id="ARBA00022490"/>
    </source>
</evidence>
<feature type="site" description="ATP" evidence="11">
    <location>
        <position position="41"/>
    </location>
</feature>
<keyword evidence="5 11" id="KW-0479">Metal-binding</keyword>
<dbReference type="Gene3D" id="1.10.510.10">
    <property type="entry name" value="Transferase(Phosphotransferase) domain 1"/>
    <property type="match status" value="1"/>
</dbReference>
<dbReference type="NCBIfam" id="NF008738">
    <property type="entry name" value="PRK11768.1"/>
    <property type="match status" value="1"/>
</dbReference>
<dbReference type="InterPro" id="IPR002575">
    <property type="entry name" value="Aminoglycoside_PTrfase"/>
</dbReference>
<dbReference type="Gene3D" id="3.30.200.70">
    <property type="match status" value="1"/>
</dbReference>
<evidence type="ECO:0000256" key="11">
    <source>
        <dbReference type="HAMAP-Rule" id="MF_01497"/>
    </source>
</evidence>
<keyword evidence="3 11" id="KW-0597">Phosphoprotein</keyword>
<dbReference type="Proteomes" id="UP000539642">
    <property type="component" value="Unassembled WGS sequence"/>
</dbReference>
<evidence type="ECO:0000256" key="4">
    <source>
        <dbReference type="ARBA" id="ARBA00022679"/>
    </source>
</evidence>
<dbReference type="GO" id="GO:0004674">
    <property type="term" value="F:protein serine/threonine kinase activity"/>
    <property type="evidence" value="ECO:0007669"/>
    <property type="project" value="UniProtKB-UniRule"/>
</dbReference>
<comment type="subcellular location">
    <subcellularLocation>
        <location evidence="11">Cytoplasm</location>
    </subcellularLocation>
</comment>
<dbReference type="PANTHER" id="PTHR39573:SF1">
    <property type="entry name" value="STRESS RESPONSE KINASE A"/>
    <property type="match status" value="1"/>
</dbReference>
<proteinExistence type="inferred from homology"/>
<comment type="catalytic activity">
    <reaction evidence="11">
        <text>L-threonyl-[protein] + ATP = O-phospho-L-threonyl-[protein] + ADP + H(+)</text>
        <dbReference type="Rhea" id="RHEA:46608"/>
        <dbReference type="Rhea" id="RHEA-COMP:11060"/>
        <dbReference type="Rhea" id="RHEA-COMP:11605"/>
        <dbReference type="ChEBI" id="CHEBI:15378"/>
        <dbReference type="ChEBI" id="CHEBI:30013"/>
        <dbReference type="ChEBI" id="CHEBI:30616"/>
        <dbReference type="ChEBI" id="CHEBI:61977"/>
        <dbReference type="ChEBI" id="CHEBI:456216"/>
        <dbReference type="EC" id="2.7.11.1"/>
    </reaction>
</comment>
<evidence type="ECO:0000256" key="6">
    <source>
        <dbReference type="ARBA" id="ARBA00022741"/>
    </source>
</evidence>
<evidence type="ECO:0000256" key="7">
    <source>
        <dbReference type="ARBA" id="ARBA00022777"/>
    </source>
</evidence>